<keyword evidence="1" id="KW-0560">Oxidoreductase</keyword>
<name>A0ACC3NGD3_9PEZI</name>
<gene>
    <name evidence="1" type="primary">RIB7</name>
    <name evidence="1" type="ORF">LTR37_006419</name>
</gene>
<accession>A0ACC3NGD3</accession>
<dbReference type="EC" id="1.1.1.302" evidence="1"/>
<comment type="caution">
    <text evidence="1">The sequence shown here is derived from an EMBL/GenBank/DDBJ whole genome shotgun (WGS) entry which is preliminary data.</text>
</comment>
<sequence length="225" mass="24299">MVRRDDHSSRVRTTLSGPETKNMTHYLRLHHDAILVGVGTAIADDPSLTCRYPGVSLDAQPRPVVVDPHMRWDTYNSKVHSLAIEKKGKAPWVVHASQRSTSEAPATSGIEHLLVGKDGLQAPDDPSSPDLRHIEWHSILKALSQKGIQSVMIEGGATIINDLLSKPNLVDSVIVTIAPTWLGQGGVAVSPIGKVRDGERVNAASLHGTVWRQFGHDAVLFGSLG</sequence>
<keyword evidence="2" id="KW-1185">Reference proteome</keyword>
<reference evidence="1" key="1">
    <citation type="submission" date="2023-07" db="EMBL/GenBank/DDBJ databases">
        <title>Black Yeasts Isolated from many extreme environments.</title>
        <authorList>
            <person name="Coleine C."/>
            <person name="Stajich J.E."/>
            <person name="Selbmann L."/>
        </authorList>
    </citation>
    <scope>NUCLEOTIDE SEQUENCE</scope>
    <source>
        <strain evidence="1">CCFEE 5714</strain>
    </source>
</reference>
<dbReference type="EMBL" id="JAUTXU010000042">
    <property type="protein sequence ID" value="KAK3716523.1"/>
    <property type="molecule type" value="Genomic_DNA"/>
</dbReference>
<proteinExistence type="predicted"/>
<evidence type="ECO:0000313" key="1">
    <source>
        <dbReference type="EMBL" id="KAK3716523.1"/>
    </source>
</evidence>
<organism evidence="1 2">
    <name type="scientific">Vermiconidia calcicola</name>
    <dbReference type="NCBI Taxonomy" id="1690605"/>
    <lineage>
        <taxon>Eukaryota</taxon>
        <taxon>Fungi</taxon>
        <taxon>Dikarya</taxon>
        <taxon>Ascomycota</taxon>
        <taxon>Pezizomycotina</taxon>
        <taxon>Dothideomycetes</taxon>
        <taxon>Dothideomycetidae</taxon>
        <taxon>Mycosphaerellales</taxon>
        <taxon>Extremaceae</taxon>
        <taxon>Vermiconidia</taxon>
    </lineage>
</organism>
<evidence type="ECO:0000313" key="2">
    <source>
        <dbReference type="Proteomes" id="UP001281147"/>
    </source>
</evidence>
<dbReference type="Proteomes" id="UP001281147">
    <property type="component" value="Unassembled WGS sequence"/>
</dbReference>
<protein>
    <submittedName>
        <fullName evidence="1">2,5-diamino-6-(Ribosylamino)-4(3H)-pyrimidinone 5'-phosphate reductase</fullName>
        <ecNumber evidence="1">1.1.1.302</ecNumber>
    </submittedName>
</protein>